<dbReference type="GO" id="GO:0009507">
    <property type="term" value="C:chloroplast"/>
    <property type="evidence" value="ECO:0007669"/>
    <property type="project" value="UniProtKB-SubCell"/>
</dbReference>
<feature type="binding site" evidence="10">
    <location>
        <position position="248"/>
    </location>
    <ligand>
        <name>L-glutamine</name>
        <dbReference type="ChEBI" id="CHEBI:58359"/>
    </ligand>
</feature>
<dbReference type="GO" id="GO:0004359">
    <property type="term" value="F:glutaminase activity"/>
    <property type="evidence" value="ECO:0007669"/>
    <property type="project" value="RHEA"/>
</dbReference>
<dbReference type="PRINTS" id="PR00097">
    <property type="entry name" value="ANTSNTHASEII"/>
</dbReference>
<keyword evidence="12" id="KW-0934">Plastid</keyword>
<dbReference type="Gene3D" id="3.50.30.20">
    <property type="entry name" value="Carbamoyl-phosphate synthase small subunit, N-terminal domain"/>
    <property type="match status" value="1"/>
</dbReference>
<comment type="subcellular location">
    <subcellularLocation>
        <location evidence="10">Plastid</location>
        <location evidence="10">Chloroplast</location>
    </subcellularLocation>
</comment>
<comment type="catalytic activity">
    <reaction evidence="8 10">
        <text>hydrogencarbonate + L-glutamine + 2 ATP + H2O = carbamoyl phosphate + L-glutamate + 2 ADP + phosphate + 2 H(+)</text>
        <dbReference type="Rhea" id="RHEA:18633"/>
        <dbReference type="ChEBI" id="CHEBI:15377"/>
        <dbReference type="ChEBI" id="CHEBI:15378"/>
        <dbReference type="ChEBI" id="CHEBI:17544"/>
        <dbReference type="ChEBI" id="CHEBI:29985"/>
        <dbReference type="ChEBI" id="CHEBI:30616"/>
        <dbReference type="ChEBI" id="CHEBI:43474"/>
        <dbReference type="ChEBI" id="CHEBI:58228"/>
        <dbReference type="ChEBI" id="CHEBI:58359"/>
        <dbReference type="ChEBI" id="CHEBI:456216"/>
        <dbReference type="EC" id="6.3.5.5"/>
    </reaction>
</comment>
<comment type="pathway">
    <text evidence="10">Pyrimidine metabolism; UMP biosynthesis via de novo pathway; (S)-dihydroorotate from bicarbonate: step 1/3.</text>
</comment>
<keyword evidence="12" id="KW-0150">Chloroplast</keyword>
<feature type="region of interest" description="CPSase" evidence="10">
    <location>
        <begin position="1"/>
        <end position="199"/>
    </location>
</feature>
<comment type="catalytic activity">
    <reaction evidence="9 10">
        <text>L-glutamine + H2O = L-glutamate + NH4(+)</text>
        <dbReference type="Rhea" id="RHEA:15889"/>
        <dbReference type="ChEBI" id="CHEBI:15377"/>
        <dbReference type="ChEBI" id="CHEBI:28938"/>
        <dbReference type="ChEBI" id="CHEBI:29985"/>
        <dbReference type="ChEBI" id="CHEBI:58359"/>
    </reaction>
</comment>
<feature type="binding site" evidence="10">
    <location>
        <position position="282"/>
    </location>
    <ligand>
        <name>L-glutamine</name>
        <dbReference type="ChEBI" id="CHEBI:58359"/>
    </ligand>
</feature>
<feature type="binding site" evidence="10">
    <location>
        <position position="250"/>
    </location>
    <ligand>
        <name>L-glutamine</name>
        <dbReference type="ChEBI" id="CHEBI:58359"/>
    </ligand>
</feature>
<evidence type="ECO:0000256" key="2">
    <source>
        <dbReference type="ARBA" id="ARBA00007800"/>
    </source>
</evidence>
<organism evidence="12">
    <name type="scientific">Bulboplastis apyrenoidosa</name>
    <dbReference type="NCBI Taxonomy" id="1070855"/>
    <lineage>
        <taxon>Eukaryota</taxon>
        <taxon>Rhodophyta</taxon>
        <taxon>Rhodellophyceae</taxon>
        <taxon>Dixoniellales</taxon>
        <taxon>Dixoniellaceae</taxon>
        <taxon>Bulboplastis</taxon>
    </lineage>
</organism>
<dbReference type="Gene3D" id="3.40.50.880">
    <property type="match status" value="1"/>
</dbReference>
<dbReference type="Pfam" id="PF00117">
    <property type="entry name" value="GATase"/>
    <property type="match status" value="1"/>
</dbReference>
<dbReference type="GO" id="GO:0006207">
    <property type="term" value="P:'de novo' pyrimidine nucleobase biosynthetic process"/>
    <property type="evidence" value="ECO:0007669"/>
    <property type="project" value="InterPro"/>
</dbReference>
<dbReference type="PROSITE" id="PS51273">
    <property type="entry name" value="GATASE_TYPE_1"/>
    <property type="match status" value="1"/>
</dbReference>
<evidence type="ECO:0000313" key="12">
    <source>
        <dbReference type="EMBL" id="ARO90706.1"/>
    </source>
</evidence>
<feature type="binding site" evidence="10">
    <location>
        <position position="318"/>
    </location>
    <ligand>
        <name>L-glutamine</name>
        <dbReference type="ChEBI" id="CHEBI:58359"/>
    </ligand>
</feature>
<evidence type="ECO:0000256" key="6">
    <source>
        <dbReference type="ARBA" id="ARBA00022962"/>
    </source>
</evidence>
<dbReference type="GO" id="GO:0006541">
    <property type="term" value="P:glutamine metabolic process"/>
    <property type="evidence" value="ECO:0007669"/>
    <property type="project" value="InterPro"/>
</dbReference>
<feature type="domain" description="Carbamoyl-phosphate synthase small subunit N-terminal" evidence="11">
    <location>
        <begin position="4"/>
        <end position="135"/>
    </location>
</feature>
<feature type="active site" evidence="10">
    <location>
        <position position="363"/>
    </location>
</feature>
<keyword evidence="10" id="KW-0055">Arginine biosynthesis</keyword>
<evidence type="ECO:0000256" key="7">
    <source>
        <dbReference type="ARBA" id="ARBA00044031"/>
    </source>
</evidence>
<comment type="subunit">
    <text evidence="7">Heterodimer composed of 2 chains; the small (or glutamine) chain promotes the hydrolysis of glutamine to ammonia, which is used by the large (or ammonia) chain to synthesize carbamoyl phosphate.</text>
</comment>
<dbReference type="HAMAP" id="MF_01209">
    <property type="entry name" value="CPSase_S_chain"/>
    <property type="match status" value="1"/>
</dbReference>
<dbReference type="InterPro" id="IPR035686">
    <property type="entry name" value="CPSase_GATase1"/>
</dbReference>
<dbReference type="GO" id="GO:0004088">
    <property type="term" value="F:carbamoyl-phosphate synthase (glutamine-hydrolyzing) activity"/>
    <property type="evidence" value="ECO:0007669"/>
    <property type="project" value="UniProtKB-UniRule"/>
</dbReference>
<dbReference type="SUPFAM" id="SSF52021">
    <property type="entry name" value="Carbamoyl phosphate synthetase, small subunit N-terminal domain"/>
    <property type="match status" value="1"/>
</dbReference>
<feature type="active site" evidence="10">
    <location>
        <position position="361"/>
    </location>
</feature>
<dbReference type="EMBL" id="KY709209">
    <property type="protein sequence ID" value="ARO90706.1"/>
    <property type="molecule type" value="Genomic_DNA"/>
</dbReference>
<keyword evidence="4 10" id="KW-0547">Nucleotide-binding</keyword>
<proteinExistence type="inferred from homology"/>
<gene>
    <name evidence="10 12" type="primary">carA</name>
</gene>
<dbReference type="Pfam" id="PF00988">
    <property type="entry name" value="CPSase_sm_chain"/>
    <property type="match status" value="1"/>
</dbReference>
<dbReference type="InterPro" id="IPR006274">
    <property type="entry name" value="CarbamoylP_synth_ssu"/>
</dbReference>
<name>A0A1Y9TM10_9RHOD</name>
<dbReference type="InterPro" id="IPR029062">
    <property type="entry name" value="Class_I_gatase-like"/>
</dbReference>
<dbReference type="SMART" id="SM01097">
    <property type="entry name" value="CPSase_sm_chain"/>
    <property type="match status" value="1"/>
</dbReference>
<comment type="subunit">
    <text evidence="10">Composed of two chains; the small (or glutamine) chain promotes the hydrolysis of glutamine to ammonia, which is used by the large (or ammonia) chain to synthesize carbamoyl phosphate. Tetramer of heterodimers (alpha,beta)4.</text>
</comment>
<evidence type="ECO:0000256" key="1">
    <source>
        <dbReference type="ARBA" id="ARBA00005077"/>
    </source>
</evidence>
<dbReference type="GO" id="GO:0005524">
    <property type="term" value="F:ATP binding"/>
    <property type="evidence" value="ECO:0007669"/>
    <property type="project" value="UniProtKB-UniRule"/>
</dbReference>
<evidence type="ECO:0000259" key="11">
    <source>
        <dbReference type="SMART" id="SM01097"/>
    </source>
</evidence>
<keyword evidence="5 10" id="KW-0067">ATP-binding</keyword>
<dbReference type="UniPathway" id="UPA00068">
    <property type="reaction ID" value="UER00171"/>
</dbReference>
<comment type="similarity">
    <text evidence="2 10">Belongs to the CarA family.</text>
</comment>
<feature type="binding site" evidence="10">
    <location>
        <position position="321"/>
    </location>
    <ligand>
        <name>L-glutamine</name>
        <dbReference type="ChEBI" id="CHEBI:58359"/>
    </ligand>
</feature>
<dbReference type="UniPathway" id="UPA00070">
    <property type="reaction ID" value="UER00115"/>
</dbReference>
<dbReference type="EC" id="6.3.5.5" evidence="10"/>
<dbReference type="CDD" id="cd01744">
    <property type="entry name" value="GATase1_CPSase"/>
    <property type="match status" value="1"/>
</dbReference>
<geneLocation type="chloroplast" evidence="12"/>
<accession>A0A1Y9TM10</accession>
<dbReference type="PRINTS" id="PR00096">
    <property type="entry name" value="GATASE"/>
</dbReference>
<evidence type="ECO:0000256" key="4">
    <source>
        <dbReference type="ARBA" id="ARBA00022741"/>
    </source>
</evidence>
<keyword evidence="10" id="KW-0028">Amino-acid biosynthesis</keyword>
<dbReference type="PANTHER" id="PTHR43418:SF7">
    <property type="entry name" value="CARBAMOYL-PHOSPHATE SYNTHASE SMALL CHAIN"/>
    <property type="match status" value="1"/>
</dbReference>
<dbReference type="SUPFAM" id="SSF52317">
    <property type="entry name" value="Class I glutamine amidotransferase-like"/>
    <property type="match status" value="1"/>
</dbReference>
<evidence type="ECO:0000256" key="3">
    <source>
        <dbReference type="ARBA" id="ARBA00022598"/>
    </source>
</evidence>
<evidence type="ECO:0000256" key="8">
    <source>
        <dbReference type="ARBA" id="ARBA00048816"/>
    </source>
</evidence>
<dbReference type="InterPro" id="IPR050472">
    <property type="entry name" value="Anth_synth/Amidotransfase"/>
</dbReference>
<comment type="pathway">
    <text evidence="1 10">Amino-acid biosynthesis; L-arginine biosynthesis; carbamoyl phosphate from bicarbonate: step 1/1.</text>
</comment>
<dbReference type="NCBIfam" id="TIGR01368">
    <property type="entry name" value="CPSaseIIsmall"/>
    <property type="match status" value="1"/>
</dbReference>
<dbReference type="PRINTS" id="PR00099">
    <property type="entry name" value="CPSGATASE"/>
</dbReference>
<dbReference type="GO" id="GO:0044205">
    <property type="term" value="P:'de novo' UMP biosynthetic process"/>
    <property type="evidence" value="ECO:0007669"/>
    <property type="project" value="UniProtKB-UniRule"/>
</dbReference>
<feature type="binding site" evidence="10">
    <location>
        <position position="320"/>
    </location>
    <ligand>
        <name>L-glutamine</name>
        <dbReference type="ChEBI" id="CHEBI:58359"/>
    </ligand>
</feature>
<evidence type="ECO:0000256" key="9">
    <source>
        <dbReference type="ARBA" id="ARBA00049285"/>
    </source>
</evidence>
<dbReference type="InterPro" id="IPR036480">
    <property type="entry name" value="CarbP_synth_ssu_N_sf"/>
</dbReference>
<feature type="binding site" evidence="10">
    <location>
        <position position="279"/>
    </location>
    <ligand>
        <name>L-glutamine</name>
        <dbReference type="ChEBI" id="CHEBI:58359"/>
    </ligand>
</feature>
<protein>
    <recommendedName>
        <fullName evidence="10">Carbamoyl phosphate synthase small chain</fullName>
        <ecNumber evidence="10">6.3.5.5</ecNumber>
    </recommendedName>
    <alternativeName>
        <fullName evidence="10">Carbamoyl phosphate synthetase glutamine chain</fullName>
    </alternativeName>
</protein>
<dbReference type="InterPro" id="IPR017926">
    <property type="entry name" value="GATASE"/>
</dbReference>
<keyword evidence="3 10" id="KW-0436">Ligase</keyword>
<keyword evidence="6 10" id="KW-0315">Glutamine amidotransferase</keyword>
<evidence type="ECO:0000256" key="10">
    <source>
        <dbReference type="HAMAP-Rule" id="MF_01209"/>
    </source>
</evidence>
<dbReference type="PANTHER" id="PTHR43418">
    <property type="entry name" value="MULTIFUNCTIONAL TRYPTOPHAN BIOSYNTHESIS PROTEIN-RELATED"/>
    <property type="match status" value="1"/>
</dbReference>
<dbReference type="GO" id="GO:0006526">
    <property type="term" value="P:L-arginine biosynthetic process"/>
    <property type="evidence" value="ECO:0007669"/>
    <property type="project" value="UniProtKB-UniRule"/>
</dbReference>
<dbReference type="AlphaFoldDB" id="A0A1Y9TM10"/>
<dbReference type="InterPro" id="IPR002474">
    <property type="entry name" value="CarbamoylP_synth_ssu_N"/>
</dbReference>
<dbReference type="RefSeq" id="YP_009370217.1">
    <property type="nucleotide sequence ID" value="NC_034787.1"/>
</dbReference>
<reference evidence="12" key="1">
    <citation type="submission" date="2017-03" db="EMBL/GenBank/DDBJ databases">
        <title>The new red algal subphylum Proteorhodophytina comprises the largest and most divergent plastid genomes known.</title>
        <authorList>
            <person name="Munoz-Gomez S.A."/>
            <person name="Mejia-Franco F.G."/>
            <person name="Durnin K."/>
            <person name="Morgan C."/>
            <person name="Grisdale C.J."/>
            <person name="Archibald J.M."/>
            <person name="Slamovits C.H."/>
        </authorList>
    </citation>
    <scope>NUCLEOTIDE SEQUENCE</scope>
    <source>
        <strain evidence="12">NIES-2742</strain>
    </source>
</reference>
<feature type="binding site" evidence="10">
    <location>
        <position position="49"/>
    </location>
    <ligand>
        <name>L-glutamine</name>
        <dbReference type="ChEBI" id="CHEBI:58359"/>
    </ligand>
</feature>
<dbReference type="NCBIfam" id="NF009475">
    <property type="entry name" value="PRK12838.1"/>
    <property type="match status" value="1"/>
</dbReference>
<sequence length="391" mass="44096">MAISSSTLVLEDNTTYHGWSINSPGLIKQGEVVFNTGMSGYQEIFTDPSYCGQIIVFSYPELGNTAINYEDNESIMPYTPAIIVNNICFSLNNWRTQISFIEYCTKNKIILLYGIDTRSLIKKLRSKGSINGIISTTKPYPTNIAPSILINSYLPIPSMEGLDLVKQVSTTVPYQWCSTQKHNWYQYITEQKSKIQKYYKIIALDFGIKANILRRFADKGCSVLVLPIFTCHQEILNYKPDGIFLSNGPGDPATVSNGIKTVKNLLAMEKPIPMFGICMGHQILSLAMDALTFKLKFGHHGLNHPSGLTQRMEITSQNHGFAVDHHSIDSSKLKITHFNLNDETVAGICHRYKPIFSIQYHPEAGPGPHDSDYLFNHFLKIVYIFKNNHQL</sequence>
<dbReference type="GeneID" id="32887560"/>
<keyword evidence="10" id="KW-0665">Pyrimidine biosynthesis</keyword>
<evidence type="ECO:0000256" key="5">
    <source>
        <dbReference type="ARBA" id="ARBA00022840"/>
    </source>
</evidence>
<feature type="active site" description="Nucleophile" evidence="10">
    <location>
        <position position="278"/>
    </location>
</feature>
<comment type="function">
    <text evidence="10">Small subunit of the glutamine-dependent carbamoyl phosphate synthetase (CPSase). CPSase catalyzes the formation of carbamoyl phosphate from the ammonia moiety of glutamine, carbonate, and phosphate donated by ATP, constituting the first step of 2 biosynthetic pathways, one leading to arginine and/or urea and the other to pyrimidine nucleotides. The small subunit (glutamine amidotransferase) binds and cleaves glutamine to supply the large subunit with the substrate ammonia.</text>
</comment>